<keyword evidence="3 5" id="KW-0949">S-adenosyl-L-methionine</keyword>
<dbReference type="PANTHER" id="PTHR18895:SF74">
    <property type="entry name" value="MTRF1L RELEASE FACTOR GLUTAMINE METHYLTRANSFERASE"/>
    <property type="match status" value="1"/>
</dbReference>
<protein>
    <recommendedName>
        <fullName evidence="5">Release factor glutamine methyltransferase</fullName>
        <shortName evidence="5">RF MTase</shortName>
        <ecNumber evidence="5">2.1.1.297</ecNumber>
    </recommendedName>
    <alternativeName>
        <fullName evidence="5">N5-glutamine methyltransferase PrmC</fullName>
    </alternativeName>
    <alternativeName>
        <fullName evidence="5">Protein-(glutamine-N5) MTase PrmC</fullName>
    </alternativeName>
    <alternativeName>
        <fullName evidence="5">Protein-glutamine N-methyltransferase PrmC</fullName>
    </alternativeName>
</protein>
<dbReference type="CDD" id="cd02440">
    <property type="entry name" value="AdoMet_MTases"/>
    <property type="match status" value="1"/>
</dbReference>
<dbReference type="SUPFAM" id="SSF53335">
    <property type="entry name" value="S-adenosyl-L-methionine-dependent methyltransferases"/>
    <property type="match status" value="1"/>
</dbReference>
<accession>A0ABQ5MK12</accession>
<dbReference type="NCBIfam" id="TIGR03534">
    <property type="entry name" value="RF_mod_PrmC"/>
    <property type="match status" value="1"/>
</dbReference>
<dbReference type="InterPro" id="IPR004556">
    <property type="entry name" value="HemK-like"/>
</dbReference>
<organism evidence="8 9">
    <name type="scientific">Neptunitalea lumnitzerae</name>
    <dbReference type="NCBI Taxonomy" id="2965509"/>
    <lineage>
        <taxon>Bacteria</taxon>
        <taxon>Pseudomonadati</taxon>
        <taxon>Bacteroidota</taxon>
        <taxon>Flavobacteriia</taxon>
        <taxon>Flavobacteriales</taxon>
        <taxon>Flavobacteriaceae</taxon>
        <taxon>Neptunitalea</taxon>
    </lineage>
</organism>
<dbReference type="PANTHER" id="PTHR18895">
    <property type="entry name" value="HEMK METHYLTRANSFERASE"/>
    <property type="match status" value="1"/>
</dbReference>
<evidence type="ECO:0000256" key="2">
    <source>
        <dbReference type="ARBA" id="ARBA00022679"/>
    </source>
</evidence>
<comment type="function">
    <text evidence="5">Methylates the class 1 translation termination release factors RF1/PrfA and RF2/PrfB on the glutamine residue of the universally conserved GGQ motif.</text>
</comment>
<dbReference type="InterPro" id="IPR019874">
    <property type="entry name" value="RF_methyltr_PrmC"/>
</dbReference>
<sequence>MDAKRPFMRLKELHIHFQKTLAALYDREEVNNFFFMLCQAFVNVTRVQLALRPDLEVTEQDEQRFREALSSLERETPIQYIIGEAHFYDLLFEVNEHTLIPRPETEELVDWIKSDLQDIGLQKPKIVDIGTGTGCIAISLAHLFSDALVTAIDISAGALETAYRNAEKNKVKVSFIQKDILAVAPNDADLGKYDVVVSNPPYVRELEKQEIKNNVLLYEPDTALFVSDDNPLIFYNKISDFAFEHLQPGGILYFEINQYLAEETKLLVASKGFKEVSLRKDIYGNYRMLKAIKK</sequence>
<dbReference type="GO" id="GO:0008168">
    <property type="term" value="F:methyltransferase activity"/>
    <property type="evidence" value="ECO:0007669"/>
    <property type="project" value="UniProtKB-KW"/>
</dbReference>
<feature type="binding site" evidence="5">
    <location>
        <begin position="199"/>
        <end position="202"/>
    </location>
    <ligand>
        <name>substrate</name>
    </ligand>
</feature>
<reference evidence="8" key="1">
    <citation type="submission" date="2022-07" db="EMBL/GenBank/DDBJ databases">
        <title>Taxonomy of Novel Oxalotrophic and Methylotrophic Bacteria.</title>
        <authorList>
            <person name="Sahin N."/>
            <person name="Tani A."/>
        </authorList>
    </citation>
    <scope>NUCLEOTIDE SEQUENCE</scope>
    <source>
        <strain evidence="8">Y10</strain>
    </source>
</reference>
<evidence type="ECO:0000256" key="3">
    <source>
        <dbReference type="ARBA" id="ARBA00022691"/>
    </source>
</evidence>
<dbReference type="Proteomes" id="UP001143543">
    <property type="component" value="Unassembled WGS sequence"/>
</dbReference>
<dbReference type="InterPro" id="IPR007848">
    <property type="entry name" value="Small_mtfrase_dom"/>
</dbReference>
<dbReference type="Pfam" id="PF05175">
    <property type="entry name" value="MTS"/>
    <property type="match status" value="1"/>
</dbReference>
<comment type="similarity">
    <text evidence="5">Belongs to the protein N5-glutamine methyltransferase family. PrmC subfamily.</text>
</comment>
<keyword evidence="9" id="KW-1185">Reference proteome</keyword>
<name>A0ABQ5MK12_9FLAO</name>
<evidence type="ECO:0000256" key="1">
    <source>
        <dbReference type="ARBA" id="ARBA00022603"/>
    </source>
</evidence>
<dbReference type="Pfam" id="PF17827">
    <property type="entry name" value="PrmC_N"/>
    <property type="match status" value="1"/>
</dbReference>
<dbReference type="InterPro" id="IPR050320">
    <property type="entry name" value="N5-glutamine_MTase"/>
</dbReference>
<gene>
    <name evidence="5 8" type="primary">prmC</name>
    <name evidence="8" type="ORF">Y10_21230</name>
</gene>
<feature type="domain" description="Methyltransferase small" evidence="6">
    <location>
        <begin position="122"/>
        <end position="209"/>
    </location>
</feature>
<keyword evidence="1 5" id="KW-0489">Methyltransferase</keyword>
<dbReference type="InterPro" id="IPR040758">
    <property type="entry name" value="PrmC_N"/>
</dbReference>
<comment type="caution">
    <text evidence="5">Lacks conserved residue(s) required for the propagation of feature annotation.</text>
</comment>
<feature type="binding site" evidence="5">
    <location>
        <position position="153"/>
    </location>
    <ligand>
        <name>S-adenosyl-L-methionine</name>
        <dbReference type="ChEBI" id="CHEBI:59789"/>
    </ligand>
</feature>
<dbReference type="PROSITE" id="PS00092">
    <property type="entry name" value="N6_MTASE"/>
    <property type="match status" value="1"/>
</dbReference>
<dbReference type="NCBIfam" id="TIGR00536">
    <property type="entry name" value="hemK_fam"/>
    <property type="match status" value="1"/>
</dbReference>
<feature type="binding site" evidence="5">
    <location>
        <position position="199"/>
    </location>
    <ligand>
        <name>S-adenosyl-L-methionine</name>
        <dbReference type="ChEBI" id="CHEBI:59789"/>
    </ligand>
</feature>
<feature type="domain" description="Release factor glutamine methyltransferase N-terminal" evidence="7">
    <location>
        <begin position="16"/>
        <end position="83"/>
    </location>
</feature>
<comment type="catalytic activity">
    <reaction evidence="4 5">
        <text>L-glutaminyl-[peptide chain release factor] + S-adenosyl-L-methionine = N(5)-methyl-L-glutaminyl-[peptide chain release factor] + S-adenosyl-L-homocysteine + H(+)</text>
        <dbReference type="Rhea" id="RHEA:42896"/>
        <dbReference type="Rhea" id="RHEA-COMP:10271"/>
        <dbReference type="Rhea" id="RHEA-COMP:10272"/>
        <dbReference type="ChEBI" id="CHEBI:15378"/>
        <dbReference type="ChEBI" id="CHEBI:30011"/>
        <dbReference type="ChEBI" id="CHEBI:57856"/>
        <dbReference type="ChEBI" id="CHEBI:59789"/>
        <dbReference type="ChEBI" id="CHEBI:61891"/>
        <dbReference type="EC" id="2.1.1.297"/>
    </reaction>
</comment>
<dbReference type="EC" id="2.1.1.297" evidence="5"/>
<comment type="caution">
    <text evidence="8">The sequence shown here is derived from an EMBL/GenBank/DDBJ whole genome shotgun (WGS) entry which is preliminary data.</text>
</comment>
<proteinExistence type="inferred from homology"/>
<feature type="binding site" evidence="5">
    <location>
        <begin position="130"/>
        <end position="134"/>
    </location>
    <ligand>
        <name>S-adenosyl-L-methionine</name>
        <dbReference type="ChEBI" id="CHEBI:59789"/>
    </ligand>
</feature>
<evidence type="ECO:0000259" key="7">
    <source>
        <dbReference type="Pfam" id="PF17827"/>
    </source>
</evidence>
<dbReference type="Gene3D" id="3.40.50.150">
    <property type="entry name" value="Vaccinia Virus protein VP39"/>
    <property type="match status" value="1"/>
</dbReference>
<dbReference type="GO" id="GO:0032259">
    <property type="term" value="P:methylation"/>
    <property type="evidence" value="ECO:0007669"/>
    <property type="project" value="UniProtKB-KW"/>
</dbReference>
<keyword evidence="2 5" id="KW-0808">Transferase</keyword>
<dbReference type="Gene3D" id="1.10.8.10">
    <property type="entry name" value="DNA helicase RuvA subunit, C-terminal domain"/>
    <property type="match status" value="1"/>
</dbReference>
<dbReference type="InterPro" id="IPR029063">
    <property type="entry name" value="SAM-dependent_MTases_sf"/>
</dbReference>
<evidence type="ECO:0000313" key="8">
    <source>
        <dbReference type="EMBL" id="GLB49755.1"/>
    </source>
</evidence>
<dbReference type="InterPro" id="IPR002052">
    <property type="entry name" value="DNA_methylase_N6_adenine_CS"/>
</dbReference>
<evidence type="ECO:0000259" key="6">
    <source>
        <dbReference type="Pfam" id="PF05175"/>
    </source>
</evidence>
<evidence type="ECO:0000256" key="5">
    <source>
        <dbReference type="HAMAP-Rule" id="MF_02126"/>
    </source>
</evidence>
<evidence type="ECO:0000313" key="9">
    <source>
        <dbReference type="Proteomes" id="UP001143543"/>
    </source>
</evidence>
<dbReference type="HAMAP" id="MF_02126">
    <property type="entry name" value="RF_methyltr_PrmC"/>
    <property type="match status" value="1"/>
</dbReference>
<dbReference type="EMBL" id="BRVO01000002">
    <property type="protein sequence ID" value="GLB49755.1"/>
    <property type="molecule type" value="Genomic_DNA"/>
</dbReference>
<evidence type="ECO:0000256" key="4">
    <source>
        <dbReference type="ARBA" id="ARBA00048391"/>
    </source>
</evidence>